<dbReference type="SUPFAM" id="SSF54160">
    <property type="entry name" value="Chromo domain-like"/>
    <property type="match status" value="1"/>
</dbReference>
<feature type="compositionally biased region" description="Polar residues" evidence="6">
    <location>
        <begin position="108"/>
        <end position="122"/>
    </location>
</feature>
<dbReference type="PANTHER" id="PTHR10880">
    <property type="entry name" value="MORTALITY FACTOR 4-LIKE PROTEIN"/>
    <property type="match status" value="1"/>
</dbReference>
<dbReference type="InterPro" id="IPR008676">
    <property type="entry name" value="MRG"/>
</dbReference>
<dbReference type="Pfam" id="PF22732">
    <property type="entry name" value="MSL3_chromo-like"/>
    <property type="match status" value="1"/>
</dbReference>
<feature type="compositionally biased region" description="Basic and acidic residues" evidence="6">
    <location>
        <begin position="98"/>
        <end position="107"/>
    </location>
</feature>
<dbReference type="GO" id="GO:0005634">
    <property type="term" value="C:nucleus"/>
    <property type="evidence" value="ECO:0007669"/>
    <property type="project" value="UniProtKB-SubCell"/>
</dbReference>
<feature type="domain" description="MRG" evidence="7">
    <location>
        <begin position="127"/>
        <end position="296"/>
    </location>
</feature>
<evidence type="ECO:0000256" key="1">
    <source>
        <dbReference type="ARBA" id="ARBA00004123"/>
    </source>
</evidence>
<dbReference type="PROSITE" id="PS51640">
    <property type="entry name" value="MRG"/>
    <property type="match status" value="1"/>
</dbReference>
<comment type="subcellular location">
    <subcellularLocation>
        <location evidence="1">Nucleus</location>
    </subcellularLocation>
</comment>
<dbReference type="GO" id="GO:0006325">
    <property type="term" value="P:chromatin organization"/>
    <property type="evidence" value="ECO:0007669"/>
    <property type="project" value="UniProtKB-KW"/>
</dbReference>
<dbReference type="FunFam" id="1.10.274.30:FF:000005">
    <property type="entry name" value="Chromatin modification-related protein EAF3"/>
    <property type="match status" value="1"/>
</dbReference>
<feature type="region of interest" description="Disordered" evidence="6">
    <location>
        <begin position="98"/>
        <end position="132"/>
    </location>
</feature>
<organism evidence="9 10">
    <name type="scientific">Penstemon smallii</name>
    <dbReference type="NCBI Taxonomy" id="265156"/>
    <lineage>
        <taxon>Eukaryota</taxon>
        <taxon>Viridiplantae</taxon>
        <taxon>Streptophyta</taxon>
        <taxon>Embryophyta</taxon>
        <taxon>Tracheophyta</taxon>
        <taxon>Spermatophyta</taxon>
        <taxon>Magnoliopsida</taxon>
        <taxon>eudicotyledons</taxon>
        <taxon>Gunneridae</taxon>
        <taxon>Pentapetalae</taxon>
        <taxon>asterids</taxon>
        <taxon>lamiids</taxon>
        <taxon>Lamiales</taxon>
        <taxon>Plantaginaceae</taxon>
        <taxon>Cheloneae</taxon>
        <taxon>Penstemon</taxon>
    </lineage>
</organism>
<keyword evidence="5" id="KW-0539">Nucleus</keyword>
<evidence type="ECO:0000313" key="10">
    <source>
        <dbReference type="Proteomes" id="UP001634393"/>
    </source>
</evidence>
<keyword evidence="10" id="KW-1185">Reference proteome</keyword>
<protein>
    <submittedName>
        <fullName evidence="9">Uncharacterized protein</fullName>
    </submittedName>
</protein>
<evidence type="ECO:0000259" key="8">
    <source>
        <dbReference type="Pfam" id="PF22732"/>
    </source>
</evidence>
<dbReference type="Gene3D" id="2.30.30.140">
    <property type="match status" value="1"/>
</dbReference>
<evidence type="ECO:0000259" key="7">
    <source>
        <dbReference type="Pfam" id="PF05712"/>
    </source>
</evidence>
<name>A0ABD3RKP8_9LAMI</name>
<dbReference type="EMBL" id="JBJXBP010000008">
    <property type="protein sequence ID" value="KAL3812341.1"/>
    <property type="molecule type" value="Genomic_DNA"/>
</dbReference>
<dbReference type="GO" id="GO:0048586">
    <property type="term" value="P:regulation of long-day photoperiodism, flowering"/>
    <property type="evidence" value="ECO:0007669"/>
    <property type="project" value="UniProtKB-ARBA"/>
</dbReference>
<keyword evidence="2" id="KW-0156">Chromatin regulator</keyword>
<dbReference type="Pfam" id="PF05712">
    <property type="entry name" value="MRG"/>
    <property type="match status" value="1"/>
</dbReference>
<dbReference type="GO" id="GO:1990841">
    <property type="term" value="F:promoter-specific chromatin binding"/>
    <property type="evidence" value="ECO:0007669"/>
    <property type="project" value="UniProtKB-ARBA"/>
</dbReference>
<keyword evidence="3" id="KW-0805">Transcription regulation</keyword>
<dbReference type="InterPro" id="IPR026541">
    <property type="entry name" value="MRG_dom"/>
</dbReference>
<evidence type="ECO:0000256" key="3">
    <source>
        <dbReference type="ARBA" id="ARBA00023015"/>
    </source>
</evidence>
<feature type="domain" description="MSL3 chromodomain-like" evidence="8">
    <location>
        <begin position="32"/>
        <end position="99"/>
    </location>
</feature>
<reference evidence="9 10" key="1">
    <citation type="submission" date="2024-12" db="EMBL/GenBank/DDBJ databases">
        <title>The unique morphological basis and parallel evolutionary history of personate flowers in Penstemon.</title>
        <authorList>
            <person name="Depatie T.H."/>
            <person name="Wessinger C.A."/>
        </authorList>
    </citation>
    <scope>NUCLEOTIDE SEQUENCE [LARGE SCALE GENOMIC DNA]</scope>
    <source>
        <strain evidence="9">WTNN_2</strain>
        <tissue evidence="9">Leaf</tissue>
    </source>
</reference>
<dbReference type="InterPro" id="IPR053820">
    <property type="entry name" value="MSL3_chromo-like"/>
</dbReference>
<comment type="caution">
    <text evidence="9">The sequence shown here is derived from an EMBL/GenBank/DDBJ whole genome shotgun (WGS) entry which is preliminary data.</text>
</comment>
<dbReference type="PANTHER" id="PTHR10880:SF44">
    <property type="entry name" value="PROTEIN MRG2"/>
    <property type="match status" value="1"/>
</dbReference>
<dbReference type="CDD" id="cd18983">
    <property type="entry name" value="CBD_MSL3_like"/>
    <property type="match status" value="1"/>
</dbReference>
<dbReference type="InterPro" id="IPR016197">
    <property type="entry name" value="Chromo-like_dom_sf"/>
</dbReference>
<evidence type="ECO:0000256" key="5">
    <source>
        <dbReference type="ARBA" id="ARBA00023242"/>
    </source>
</evidence>
<gene>
    <name evidence="9" type="ORF">ACJIZ3_013609</name>
</gene>
<evidence type="ECO:0000256" key="6">
    <source>
        <dbReference type="SAM" id="MobiDB-lite"/>
    </source>
</evidence>
<accession>A0ABD3RKP8</accession>
<dbReference type="Gene3D" id="1.10.274.30">
    <property type="entry name" value="MRG domain"/>
    <property type="match status" value="1"/>
</dbReference>
<sequence length="310" mass="35618">MSSSKDGASDGAAAVISTSKTVEDDAVDSILFEEGEKVLTFHGHCLYDAKVQKVEFLLDQWRYYIHYMGWNNYWDEWLGAERLLKRTEENLQKQKELKEKHAMEKNAKSGNQSQNKTKSSTGLRGKKRKQNINEKESVVPMEKLVNIPIPSTLKQQLVDDNECVTQLGQLVKLPRSPSVFDILNKYFDYRVKKDGMIADTVGEIVKGLRTYFDKALPAMLLYPNERQQYKEMIADNISPSGVYGAEHLLRLFVKLPELLSEMNIEMNTLMDLQHKLVDVLRFLQTNQSTFFSSNYQTSERSSNAVEKEDN</sequence>
<dbReference type="Proteomes" id="UP001634393">
    <property type="component" value="Unassembled WGS sequence"/>
</dbReference>
<dbReference type="InterPro" id="IPR038217">
    <property type="entry name" value="MRG_C_sf"/>
</dbReference>
<keyword evidence="4" id="KW-0804">Transcription</keyword>
<evidence type="ECO:0000313" key="9">
    <source>
        <dbReference type="EMBL" id="KAL3812341.1"/>
    </source>
</evidence>
<dbReference type="PIRSF" id="PIRSF038133">
    <property type="entry name" value="HAT_Nua4_EAF3/MRG15"/>
    <property type="match status" value="1"/>
</dbReference>
<proteinExistence type="predicted"/>
<evidence type="ECO:0000256" key="2">
    <source>
        <dbReference type="ARBA" id="ARBA00022853"/>
    </source>
</evidence>
<evidence type="ECO:0000256" key="4">
    <source>
        <dbReference type="ARBA" id="ARBA00023163"/>
    </source>
</evidence>
<dbReference type="AlphaFoldDB" id="A0ABD3RKP8"/>